<proteinExistence type="predicted"/>
<keyword evidence="1" id="KW-0472">Membrane</keyword>
<accession>A0A3P3W0J3</accession>
<sequence length="114" mass="13200">MSKQVTNITSMAESAEEERQARMRQYLLTMAFRTACVVLMVFVRGPLIWFIAAGAIFLPWIAVVLVNHIKERRRRDVERPDVGAIEIYRPPVSADDWARAAHEHSTQDYKEQNQ</sequence>
<organism evidence="2 3">
    <name type="scientific">Gulosibacter macacae</name>
    <dbReference type="NCBI Taxonomy" id="2488791"/>
    <lineage>
        <taxon>Bacteria</taxon>
        <taxon>Bacillati</taxon>
        <taxon>Actinomycetota</taxon>
        <taxon>Actinomycetes</taxon>
        <taxon>Micrococcales</taxon>
        <taxon>Microbacteriaceae</taxon>
        <taxon>Gulosibacter</taxon>
    </lineage>
</organism>
<feature type="transmembrane region" description="Helical" evidence="1">
    <location>
        <begin position="26"/>
        <end position="43"/>
    </location>
</feature>
<dbReference type="RefSeq" id="WP_124970969.1">
    <property type="nucleotide sequence ID" value="NZ_RQVS01000005.1"/>
</dbReference>
<keyword evidence="1" id="KW-0812">Transmembrane</keyword>
<evidence type="ECO:0000256" key="1">
    <source>
        <dbReference type="SAM" id="Phobius"/>
    </source>
</evidence>
<dbReference type="AlphaFoldDB" id="A0A3P3W0J3"/>
<dbReference type="Proteomes" id="UP000274391">
    <property type="component" value="Unassembled WGS sequence"/>
</dbReference>
<keyword evidence="1" id="KW-1133">Transmembrane helix</keyword>
<dbReference type="InterPro" id="IPR021449">
    <property type="entry name" value="DUF3099"/>
</dbReference>
<feature type="transmembrane region" description="Helical" evidence="1">
    <location>
        <begin position="49"/>
        <end position="69"/>
    </location>
</feature>
<dbReference type="OrthoDB" id="4229919at2"/>
<comment type="caution">
    <text evidence="2">The sequence shown here is derived from an EMBL/GenBank/DDBJ whole genome shotgun (WGS) entry which is preliminary data.</text>
</comment>
<dbReference type="Pfam" id="PF11298">
    <property type="entry name" value="DUF3099"/>
    <property type="match status" value="1"/>
</dbReference>
<evidence type="ECO:0000313" key="2">
    <source>
        <dbReference type="EMBL" id="RRJ87209.1"/>
    </source>
</evidence>
<name>A0A3P3W0J3_9MICO</name>
<reference evidence="2 3" key="1">
    <citation type="submission" date="2018-11" db="EMBL/GenBank/DDBJ databases">
        <title>YIM 102482-1 draft genome.</title>
        <authorList>
            <person name="Li G."/>
            <person name="Jiang Y."/>
        </authorList>
    </citation>
    <scope>NUCLEOTIDE SEQUENCE [LARGE SCALE GENOMIC DNA]</scope>
    <source>
        <strain evidence="2 3">YIM 102482-1</strain>
    </source>
</reference>
<keyword evidence="3" id="KW-1185">Reference proteome</keyword>
<protein>
    <submittedName>
        <fullName evidence="2">DUF3099 domain-containing protein</fullName>
    </submittedName>
</protein>
<evidence type="ECO:0000313" key="3">
    <source>
        <dbReference type="Proteomes" id="UP000274391"/>
    </source>
</evidence>
<dbReference type="EMBL" id="RQVS01000005">
    <property type="protein sequence ID" value="RRJ87209.1"/>
    <property type="molecule type" value="Genomic_DNA"/>
</dbReference>
<gene>
    <name evidence="2" type="ORF">EG850_05155</name>
</gene>